<comment type="caution">
    <text evidence="1">The sequence shown here is derived from an EMBL/GenBank/DDBJ whole genome shotgun (WGS) entry which is preliminary data.</text>
</comment>
<gene>
    <name evidence="1" type="ORF">OV287_53070</name>
</gene>
<evidence type="ECO:0000313" key="2">
    <source>
        <dbReference type="Proteomes" id="UP001207654"/>
    </source>
</evidence>
<sequence>MSNPEQLKLHRELAEACPAFTQNLLFLAWRLLSSEGPERALEDRLAEIQRLLEMAVLGSYRSAPAVVELGYFLDTYRNAPHEAARLYEEASARALETVRDSWRGLIRYWNDERTKETLEKALKLGALAEKLFPDYTPLMLEVLTTREYATLDGLISS</sequence>
<dbReference type="RefSeq" id="WP_267541739.1">
    <property type="nucleotide sequence ID" value="NZ_JAPNKA010000001.1"/>
</dbReference>
<protein>
    <submittedName>
        <fullName evidence="1">Uncharacterized protein</fullName>
    </submittedName>
</protein>
<accession>A0ABT4ANN8</accession>
<proteinExistence type="predicted"/>
<reference evidence="1 2" key="1">
    <citation type="submission" date="2022-11" db="EMBL/GenBank/DDBJ databases">
        <title>Minimal conservation of predation-associated metabolite biosynthetic gene clusters underscores biosynthetic potential of Myxococcota including descriptions for ten novel species: Archangium lansinium sp. nov., Myxococcus landrumus sp. nov., Nannocystis bai.</title>
        <authorList>
            <person name="Ahearne A."/>
            <person name="Stevens C."/>
            <person name="Phillips K."/>
        </authorList>
    </citation>
    <scope>NUCLEOTIDE SEQUENCE [LARGE SCALE GENOMIC DNA]</scope>
    <source>
        <strain evidence="1 2">MIWBW</strain>
    </source>
</reference>
<keyword evidence="2" id="KW-1185">Reference proteome</keyword>
<dbReference type="EMBL" id="JAPNKA010000001">
    <property type="protein sequence ID" value="MCY1083201.1"/>
    <property type="molecule type" value="Genomic_DNA"/>
</dbReference>
<dbReference type="Proteomes" id="UP001207654">
    <property type="component" value="Unassembled WGS sequence"/>
</dbReference>
<organism evidence="1 2">
    <name type="scientific">Archangium lansingense</name>
    <dbReference type="NCBI Taxonomy" id="2995310"/>
    <lineage>
        <taxon>Bacteria</taxon>
        <taxon>Pseudomonadati</taxon>
        <taxon>Myxococcota</taxon>
        <taxon>Myxococcia</taxon>
        <taxon>Myxococcales</taxon>
        <taxon>Cystobacterineae</taxon>
        <taxon>Archangiaceae</taxon>
        <taxon>Archangium</taxon>
    </lineage>
</organism>
<name>A0ABT4ANN8_9BACT</name>
<evidence type="ECO:0000313" key="1">
    <source>
        <dbReference type="EMBL" id="MCY1083201.1"/>
    </source>
</evidence>